<reference evidence="2 3" key="1">
    <citation type="submission" date="2016-11" db="EMBL/GenBank/DDBJ databases">
        <authorList>
            <person name="Jaros S."/>
            <person name="Januszkiewicz K."/>
            <person name="Wedrychowicz H."/>
        </authorList>
    </citation>
    <scope>NUCLEOTIDE SEQUENCE [LARGE SCALE GENOMIC DNA]</scope>
    <source>
        <strain evidence="2 3">DSM 44523</strain>
    </source>
</reference>
<dbReference type="Proteomes" id="UP000184501">
    <property type="component" value="Unassembled WGS sequence"/>
</dbReference>
<keyword evidence="1" id="KW-0472">Membrane</keyword>
<name>A0A1M5LFS6_STRHI</name>
<evidence type="ECO:0000313" key="2">
    <source>
        <dbReference type="EMBL" id="SHG63974.1"/>
    </source>
</evidence>
<dbReference type="EMBL" id="FQVN01000011">
    <property type="protein sequence ID" value="SHG63974.1"/>
    <property type="molecule type" value="Genomic_DNA"/>
</dbReference>
<organism evidence="2 3">
    <name type="scientific">Streptoalloteichus hindustanus</name>
    <dbReference type="NCBI Taxonomy" id="2017"/>
    <lineage>
        <taxon>Bacteria</taxon>
        <taxon>Bacillati</taxon>
        <taxon>Actinomycetota</taxon>
        <taxon>Actinomycetes</taxon>
        <taxon>Pseudonocardiales</taxon>
        <taxon>Pseudonocardiaceae</taxon>
        <taxon>Streptoalloteichus</taxon>
    </lineage>
</organism>
<feature type="transmembrane region" description="Helical" evidence="1">
    <location>
        <begin position="28"/>
        <end position="51"/>
    </location>
</feature>
<evidence type="ECO:0000313" key="3">
    <source>
        <dbReference type="Proteomes" id="UP000184501"/>
    </source>
</evidence>
<keyword evidence="3" id="KW-1185">Reference proteome</keyword>
<protein>
    <submittedName>
        <fullName evidence="2">Uncharacterized protein</fullName>
    </submittedName>
</protein>
<keyword evidence="1" id="KW-0812">Transmembrane</keyword>
<sequence>MLALAAVPLVWSFFPSGAKPSDRFAGSLLFVTAAGFLALLVLFVQAIPLILHRMDVRWLAAPVAFLALCVVRVVALFATS</sequence>
<feature type="transmembrane region" description="Helical" evidence="1">
    <location>
        <begin position="58"/>
        <end position="78"/>
    </location>
</feature>
<accession>A0A1M5LFS6</accession>
<keyword evidence="1" id="KW-1133">Transmembrane helix</keyword>
<proteinExistence type="predicted"/>
<evidence type="ECO:0000256" key="1">
    <source>
        <dbReference type="SAM" id="Phobius"/>
    </source>
</evidence>
<gene>
    <name evidence="2" type="ORF">SAMN05444320_111100</name>
</gene>
<dbReference type="AlphaFoldDB" id="A0A1M5LFS6"/>